<feature type="domain" description="Pycsar effector protein" evidence="9">
    <location>
        <begin position="19"/>
        <end position="162"/>
    </location>
</feature>
<comment type="subcellular location">
    <subcellularLocation>
        <location evidence="1">Cell membrane</location>
    </subcellularLocation>
</comment>
<evidence type="ECO:0000256" key="8">
    <source>
        <dbReference type="SAM" id="Phobius"/>
    </source>
</evidence>
<evidence type="ECO:0000256" key="2">
    <source>
        <dbReference type="ARBA" id="ARBA00022475"/>
    </source>
</evidence>
<reference evidence="10 11" key="1">
    <citation type="submission" date="2019-06" db="EMBL/GenBank/DDBJ databases">
        <title>Sequencing the genomes of 1000 actinobacteria strains.</title>
        <authorList>
            <person name="Klenk H.-P."/>
        </authorList>
    </citation>
    <scope>NUCLEOTIDE SEQUENCE [LARGE SCALE GENOMIC DNA]</scope>
    <source>
        <strain evidence="10 11">DSM 45301</strain>
    </source>
</reference>
<evidence type="ECO:0000256" key="5">
    <source>
        <dbReference type="ARBA" id="ARBA00022989"/>
    </source>
</evidence>
<evidence type="ECO:0000313" key="10">
    <source>
        <dbReference type="EMBL" id="TQM11841.1"/>
    </source>
</evidence>
<feature type="transmembrane region" description="Helical" evidence="8">
    <location>
        <begin position="67"/>
        <end position="88"/>
    </location>
</feature>
<organism evidence="10 11">
    <name type="scientific">Pseudonocardia kunmingensis</name>
    <dbReference type="NCBI Taxonomy" id="630975"/>
    <lineage>
        <taxon>Bacteria</taxon>
        <taxon>Bacillati</taxon>
        <taxon>Actinomycetota</taxon>
        <taxon>Actinomycetes</taxon>
        <taxon>Pseudonocardiales</taxon>
        <taxon>Pseudonocardiaceae</taxon>
        <taxon>Pseudonocardia</taxon>
    </lineage>
</organism>
<keyword evidence="6" id="KW-0051">Antiviral defense</keyword>
<name>A0A543DR88_9PSEU</name>
<accession>A0A543DR88</accession>
<proteinExistence type="predicted"/>
<dbReference type="EMBL" id="VFPA01000002">
    <property type="protein sequence ID" value="TQM11841.1"/>
    <property type="molecule type" value="Genomic_DNA"/>
</dbReference>
<evidence type="ECO:0000256" key="1">
    <source>
        <dbReference type="ARBA" id="ARBA00004236"/>
    </source>
</evidence>
<evidence type="ECO:0000313" key="11">
    <source>
        <dbReference type="Proteomes" id="UP000315677"/>
    </source>
</evidence>
<dbReference type="InterPro" id="IPR043760">
    <property type="entry name" value="PycTM_dom"/>
</dbReference>
<dbReference type="Proteomes" id="UP000315677">
    <property type="component" value="Unassembled WGS sequence"/>
</dbReference>
<keyword evidence="3 8" id="KW-0812">Transmembrane</keyword>
<sequence length="165" mass="16852">MGYMTTGVHLDPDRDLDLALTTAAEINRVIAGADAKAGLVLAAQGVALAGIASALRAGPPLPAVVELVAVSVIVLAGISVVLLVACLWPRTHGADAAWFAFPALGLGTAPTPRPDAAEFAEQAWAQAAALAEIARLKYRWFRTALLSGAGGLAAFTTWIALLASV</sequence>
<evidence type="ECO:0000256" key="7">
    <source>
        <dbReference type="ARBA" id="ARBA00023136"/>
    </source>
</evidence>
<evidence type="ECO:0000256" key="3">
    <source>
        <dbReference type="ARBA" id="ARBA00022692"/>
    </source>
</evidence>
<feature type="transmembrane region" description="Helical" evidence="8">
    <location>
        <begin position="144"/>
        <end position="163"/>
    </location>
</feature>
<gene>
    <name evidence="10" type="ORF">FB558_4413</name>
</gene>
<keyword evidence="2" id="KW-1003">Cell membrane</keyword>
<keyword evidence="5 8" id="KW-1133">Transmembrane helix</keyword>
<feature type="transmembrane region" description="Helical" evidence="8">
    <location>
        <begin position="37"/>
        <end position="55"/>
    </location>
</feature>
<dbReference type="Pfam" id="PF18967">
    <property type="entry name" value="PycTM"/>
    <property type="match status" value="1"/>
</dbReference>
<evidence type="ECO:0000259" key="9">
    <source>
        <dbReference type="Pfam" id="PF18967"/>
    </source>
</evidence>
<dbReference type="AlphaFoldDB" id="A0A543DR88"/>
<comment type="caution">
    <text evidence="10">The sequence shown here is derived from an EMBL/GenBank/DDBJ whole genome shotgun (WGS) entry which is preliminary data.</text>
</comment>
<keyword evidence="4" id="KW-0547">Nucleotide-binding</keyword>
<evidence type="ECO:0000256" key="6">
    <source>
        <dbReference type="ARBA" id="ARBA00023118"/>
    </source>
</evidence>
<evidence type="ECO:0000256" key="4">
    <source>
        <dbReference type="ARBA" id="ARBA00022741"/>
    </source>
</evidence>
<keyword evidence="11" id="KW-1185">Reference proteome</keyword>
<keyword evidence="7 8" id="KW-0472">Membrane</keyword>
<protein>
    <recommendedName>
        <fullName evidence="9">Pycsar effector protein domain-containing protein</fullName>
    </recommendedName>
</protein>